<dbReference type="Proteomes" id="UP000077315">
    <property type="component" value="Unassembled WGS sequence"/>
</dbReference>
<dbReference type="AlphaFoldDB" id="A0A167KZ55"/>
<keyword evidence="1" id="KW-0472">Membrane</keyword>
<dbReference type="VEuPathDB" id="FungiDB:PHYBLDRAFT_149611"/>
<organism evidence="2 3">
    <name type="scientific">Phycomyces blakesleeanus (strain ATCC 8743b / DSM 1359 / FGSC 10004 / NBRC 33097 / NRRL 1555)</name>
    <dbReference type="NCBI Taxonomy" id="763407"/>
    <lineage>
        <taxon>Eukaryota</taxon>
        <taxon>Fungi</taxon>
        <taxon>Fungi incertae sedis</taxon>
        <taxon>Mucoromycota</taxon>
        <taxon>Mucoromycotina</taxon>
        <taxon>Mucoromycetes</taxon>
        <taxon>Mucorales</taxon>
        <taxon>Phycomycetaceae</taxon>
        <taxon>Phycomyces</taxon>
    </lineage>
</organism>
<dbReference type="InParanoid" id="A0A167KZ55"/>
<reference evidence="3" key="1">
    <citation type="submission" date="2015-06" db="EMBL/GenBank/DDBJ databases">
        <title>Expansion of signal transduction pathways in fungi by whole-genome duplication.</title>
        <authorList>
            <consortium name="DOE Joint Genome Institute"/>
            <person name="Corrochano L.M."/>
            <person name="Kuo A."/>
            <person name="Marcet-Houben M."/>
            <person name="Polaino S."/>
            <person name="Salamov A."/>
            <person name="Villalobos J.M."/>
            <person name="Alvarez M.I."/>
            <person name="Avalos J."/>
            <person name="Benito E.P."/>
            <person name="Benoit I."/>
            <person name="Burger G."/>
            <person name="Camino L.P."/>
            <person name="Canovas D."/>
            <person name="Cerda-Olmedo E."/>
            <person name="Cheng J.-F."/>
            <person name="Dominguez A."/>
            <person name="Elias M."/>
            <person name="Eslava A.P."/>
            <person name="Glaser F."/>
            <person name="Grimwood J."/>
            <person name="Gutierrez G."/>
            <person name="Heitman J."/>
            <person name="Henrissat B."/>
            <person name="Iturriaga E.A."/>
            <person name="Lang B.F."/>
            <person name="Lavin J.L."/>
            <person name="Lee S."/>
            <person name="Li W."/>
            <person name="Lindquist E."/>
            <person name="Lopez-Garcia S."/>
            <person name="Luque E.M."/>
            <person name="Marcos A.T."/>
            <person name="Martin J."/>
            <person name="McCluskey K."/>
            <person name="Medina H.R."/>
            <person name="Miralles-Duran A."/>
            <person name="Miyazaki A."/>
            <person name="Munoz-Torres E."/>
            <person name="Oguiza J.A."/>
            <person name="Ohm R."/>
            <person name="Olmedo M."/>
            <person name="Orejas M."/>
            <person name="Ortiz-Castellanos L."/>
            <person name="Pisabarro A.G."/>
            <person name="Rodriguez-Romero J."/>
            <person name="Ruiz-Herrera J."/>
            <person name="Ruiz-Vazquez R."/>
            <person name="Sanz C."/>
            <person name="Schackwitz W."/>
            <person name="Schmutz J."/>
            <person name="Shahriari M."/>
            <person name="Shelest E."/>
            <person name="Silva-Franco F."/>
            <person name="Soanes D."/>
            <person name="Syed K."/>
            <person name="Tagua V.G."/>
            <person name="Talbot N.J."/>
            <person name="Thon M."/>
            <person name="De vries R.P."/>
            <person name="Wiebenga A."/>
            <person name="Yadav J.S."/>
            <person name="Braun E.L."/>
            <person name="Baker S."/>
            <person name="Garre V."/>
            <person name="Horwitz B."/>
            <person name="Torres-Martinez S."/>
            <person name="Idnurm A."/>
            <person name="Herrera-Estrella A."/>
            <person name="Gabaldon T."/>
            <person name="Grigoriev I.V."/>
        </authorList>
    </citation>
    <scope>NUCLEOTIDE SEQUENCE [LARGE SCALE GENOMIC DNA]</scope>
    <source>
        <strain evidence="3">NRRL 1555(-)</strain>
    </source>
</reference>
<accession>A0A167KZ55</accession>
<dbReference type="GeneID" id="28993210"/>
<sequence>MPPLLCFKTLLTNNFGHLHLYGRHTVVLYASPPILFSQTLYLVLAAGASLQLSLILTINFLHSRWVSSMLPPLELPAMIFFLPYCRHLTSFHPILPTSFY</sequence>
<evidence type="ECO:0000313" key="2">
    <source>
        <dbReference type="EMBL" id="OAD69208.1"/>
    </source>
</evidence>
<proteinExistence type="predicted"/>
<evidence type="ECO:0000313" key="3">
    <source>
        <dbReference type="Proteomes" id="UP000077315"/>
    </source>
</evidence>
<feature type="transmembrane region" description="Helical" evidence="1">
    <location>
        <begin position="40"/>
        <end position="61"/>
    </location>
</feature>
<keyword evidence="1" id="KW-1133">Transmembrane helix</keyword>
<name>A0A167KZ55_PHYB8</name>
<dbReference type="EMBL" id="KV440992">
    <property type="protein sequence ID" value="OAD69208.1"/>
    <property type="molecule type" value="Genomic_DNA"/>
</dbReference>
<dbReference type="RefSeq" id="XP_018287248.1">
    <property type="nucleotide sequence ID" value="XM_018432304.1"/>
</dbReference>
<keyword evidence="1" id="KW-0812">Transmembrane</keyword>
<evidence type="ECO:0000256" key="1">
    <source>
        <dbReference type="SAM" id="Phobius"/>
    </source>
</evidence>
<gene>
    <name evidence="2" type="ORF">PHYBLDRAFT_149611</name>
</gene>
<protein>
    <submittedName>
        <fullName evidence="2">Uncharacterized protein</fullName>
    </submittedName>
</protein>
<keyword evidence="3" id="KW-1185">Reference proteome</keyword>